<dbReference type="InterPro" id="IPR029052">
    <property type="entry name" value="Metallo-depent_PP-like"/>
</dbReference>
<proteinExistence type="inferred from homology"/>
<keyword evidence="6" id="KW-0012">Acyltransferase</keyword>
<dbReference type="RefSeq" id="WP_188857997.1">
    <property type="nucleotide sequence ID" value="NZ_BMOS01000019.1"/>
</dbReference>
<keyword evidence="3" id="KW-0812">Transmembrane</keyword>
<evidence type="ECO:0000256" key="2">
    <source>
        <dbReference type="ARBA" id="ARBA00007400"/>
    </source>
</evidence>
<keyword evidence="3" id="KW-1133">Transmembrane helix</keyword>
<evidence type="ECO:0000256" key="3">
    <source>
        <dbReference type="SAM" id="Phobius"/>
    </source>
</evidence>
<reference evidence="6" key="1">
    <citation type="journal article" date="2014" name="Int. J. Syst. Evol. Microbiol.">
        <title>Complete genome sequence of Corynebacterium casei LMG S-19264T (=DSM 44701T), isolated from a smear-ripened cheese.</title>
        <authorList>
            <consortium name="US DOE Joint Genome Institute (JGI-PGF)"/>
            <person name="Walter F."/>
            <person name="Albersmeier A."/>
            <person name="Kalinowski J."/>
            <person name="Ruckert C."/>
        </authorList>
    </citation>
    <scope>NUCLEOTIDE SEQUENCE</scope>
    <source>
        <strain evidence="6">JCM 17251</strain>
    </source>
</reference>
<sequence length="661" mass="74464">MDLYKKADRKFRLEIEGLRAVASILVAVYHIWLGNVSGGVDVFFVVAGFLITTSLLGRYERYGKIDFSGFILRLMKRLFPAAFTVLFITGIACIIWLPEVRWDQTVQELLASALYFENWQLAINSVDYLAQNNEASPFQHFWAMSLQGQFYIIWPLLLLVTILLARFIFKKQVRPVFLGTLIVVFFISLGYSIYKTDVNQPWAYFDTFTRVWEFSAGGILALLITNIKVNKQISIILSWLGLFGLVSCGLILQVSTIFPGYAALWPVLSALFILIAGNQGGKYSAYGLLSSKPLVTFGGISYGFYLWHWPILIFYFLITGNETASLLEGLLIMLLSAILAYVTTEFVEKPIRNRKSLNVKWKTATIAILFMIPVLVLSGFWSQTIAKQQDQLTDVVNEEDYPGAAVTAFADVSGETGEPVVPTPVQARNDQPDLYADGCHQAVGETEVIECIYGETDNPEYTVALVGGSHSAHWLPALQGFAEEEKIQINSYTKSGCRFSTEEFDEEDCTEWNTNLMEVILELEPDLVFTTADVTQRQEVPDGYVEAWEILEEHDIPVFAVRDNPRFTFDVPSCVEENGADNLDCAVEREEILPADAPWDQLNNPPENVHYVDFTDRFCEDDYCKAVVGNVLVYTDSHHITATYSSTLAPFVREELVPLLK</sequence>
<keyword evidence="3" id="KW-0472">Membrane</keyword>
<feature type="transmembrane region" description="Helical" evidence="3">
    <location>
        <begin position="258"/>
        <end position="276"/>
    </location>
</feature>
<evidence type="ECO:0000259" key="5">
    <source>
        <dbReference type="Pfam" id="PF19040"/>
    </source>
</evidence>
<dbReference type="PANTHER" id="PTHR23028">
    <property type="entry name" value="ACETYLTRANSFERASE"/>
    <property type="match status" value="1"/>
</dbReference>
<reference evidence="6" key="2">
    <citation type="submission" date="2020-09" db="EMBL/GenBank/DDBJ databases">
        <authorList>
            <person name="Sun Q."/>
            <person name="Ohkuma M."/>
        </authorList>
    </citation>
    <scope>NUCLEOTIDE SEQUENCE</scope>
    <source>
        <strain evidence="6">JCM 17251</strain>
    </source>
</reference>
<gene>
    <name evidence="6" type="ORF">GCM10007971_25970</name>
</gene>
<feature type="domain" description="Acyltransferase 3" evidence="4">
    <location>
        <begin position="14"/>
        <end position="344"/>
    </location>
</feature>
<dbReference type="InterPro" id="IPR002656">
    <property type="entry name" value="Acyl_transf_3_dom"/>
</dbReference>
<dbReference type="GO" id="GO:0016747">
    <property type="term" value="F:acyltransferase activity, transferring groups other than amino-acyl groups"/>
    <property type="evidence" value="ECO:0007669"/>
    <property type="project" value="InterPro"/>
</dbReference>
<dbReference type="Proteomes" id="UP000624041">
    <property type="component" value="Unassembled WGS sequence"/>
</dbReference>
<feature type="transmembrane region" description="Helical" evidence="3">
    <location>
        <begin position="363"/>
        <end position="381"/>
    </location>
</feature>
<dbReference type="PANTHER" id="PTHR23028:SF53">
    <property type="entry name" value="ACYL_TRANSF_3 DOMAIN-CONTAINING PROTEIN"/>
    <property type="match status" value="1"/>
</dbReference>
<feature type="transmembrane region" description="Helical" evidence="3">
    <location>
        <begin position="209"/>
        <end position="227"/>
    </location>
</feature>
<evidence type="ECO:0000259" key="4">
    <source>
        <dbReference type="Pfam" id="PF01757"/>
    </source>
</evidence>
<feature type="transmembrane region" description="Helical" evidence="3">
    <location>
        <begin position="78"/>
        <end position="97"/>
    </location>
</feature>
<evidence type="ECO:0000256" key="1">
    <source>
        <dbReference type="ARBA" id="ARBA00004370"/>
    </source>
</evidence>
<accession>A0A918D3C1</accession>
<feature type="transmembrane region" description="Helical" evidence="3">
    <location>
        <begin position="176"/>
        <end position="194"/>
    </location>
</feature>
<organism evidence="6 7">
    <name type="scientific">Oceanobacillus indicireducens</name>
    <dbReference type="NCBI Taxonomy" id="1004261"/>
    <lineage>
        <taxon>Bacteria</taxon>
        <taxon>Bacillati</taxon>
        <taxon>Bacillota</taxon>
        <taxon>Bacilli</taxon>
        <taxon>Bacillales</taxon>
        <taxon>Bacillaceae</taxon>
        <taxon>Oceanobacillus</taxon>
    </lineage>
</organism>
<feature type="transmembrane region" description="Helical" evidence="3">
    <location>
        <begin position="38"/>
        <end position="57"/>
    </location>
</feature>
<dbReference type="Pfam" id="PF01757">
    <property type="entry name" value="Acyl_transf_3"/>
    <property type="match status" value="1"/>
</dbReference>
<dbReference type="Pfam" id="PF19040">
    <property type="entry name" value="SGNH"/>
    <property type="match status" value="1"/>
</dbReference>
<feature type="transmembrane region" description="Helical" evidence="3">
    <location>
        <begin position="297"/>
        <end position="318"/>
    </location>
</feature>
<dbReference type="AlphaFoldDB" id="A0A918D3C1"/>
<dbReference type="InterPro" id="IPR043968">
    <property type="entry name" value="SGNH"/>
</dbReference>
<comment type="subcellular location">
    <subcellularLocation>
        <location evidence="1">Membrane</location>
    </subcellularLocation>
</comment>
<keyword evidence="7" id="KW-1185">Reference proteome</keyword>
<dbReference type="InterPro" id="IPR050879">
    <property type="entry name" value="Acyltransferase_3"/>
</dbReference>
<feature type="domain" description="SGNH" evidence="5">
    <location>
        <begin position="439"/>
        <end position="652"/>
    </location>
</feature>
<feature type="transmembrane region" description="Helical" evidence="3">
    <location>
        <begin position="151"/>
        <end position="169"/>
    </location>
</feature>
<feature type="transmembrane region" description="Helical" evidence="3">
    <location>
        <begin position="12"/>
        <end position="32"/>
    </location>
</feature>
<evidence type="ECO:0000313" key="7">
    <source>
        <dbReference type="Proteomes" id="UP000624041"/>
    </source>
</evidence>
<feature type="transmembrane region" description="Helical" evidence="3">
    <location>
        <begin position="234"/>
        <end position="252"/>
    </location>
</feature>
<comment type="similarity">
    <text evidence="2">Belongs to the acyltransferase 3 family.</text>
</comment>
<feature type="transmembrane region" description="Helical" evidence="3">
    <location>
        <begin position="324"/>
        <end position="342"/>
    </location>
</feature>
<keyword evidence="6" id="KW-0808">Transferase</keyword>
<comment type="caution">
    <text evidence="6">The sequence shown here is derived from an EMBL/GenBank/DDBJ whole genome shotgun (WGS) entry which is preliminary data.</text>
</comment>
<dbReference type="EMBL" id="BMOS01000019">
    <property type="protein sequence ID" value="GGN61177.1"/>
    <property type="molecule type" value="Genomic_DNA"/>
</dbReference>
<dbReference type="GO" id="GO:0016020">
    <property type="term" value="C:membrane"/>
    <property type="evidence" value="ECO:0007669"/>
    <property type="project" value="TreeGrafter"/>
</dbReference>
<evidence type="ECO:0000313" key="6">
    <source>
        <dbReference type="EMBL" id="GGN61177.1"/>
    </source>
</evidence>
<dbReference type="SUPFAM" id="SSF56300">
    <property type="entry name" value="Metallo-dependent phosphatases"/>
    <property type="match status" value="1"/>
</dbReference>
<protein>
    <submittedName>
        <fullName evidence="6">Acyltransferase</fullName>
    </submittedName>
</protein>
<name>A0A918D3C1_9BACI</name>
<dbReference type="GO" id="GO:0009103">
    <property type="term" value="P:lipopolysaccharide biosynthetic process"/>
    <property type="evidence" value="ECO:0007669"/>
    <property type="project" value="TreeGrafter"/>
</dbReference>